<feature type="compositionally biased region" description="Basic and acidic residues" evidence="1">
    <location>
        <begin position="57"/>
        <end position="66"/>
    </location>
</feature>
<comment type="caution">
    <text evidence="2">The sequence shown here is derived from an EMBL/GenBank/DDBJ whole genome shotgun (WGS) entry which is preliminary data.</text>
</comment>
<dbReference type="Proteomes" id="UP000600026">
    <property type="component" value="Unassembled WGS sequence"/>
</dbReference>
<gene>
    <name evidence="2" type="ORF">Sxan_64860</name>
</gene>
<reference evidence="2" key="1">
    <citation type="submission" date="2020-09" db="EMBL/GenBank/DDBJ databases">
        <title>Whole genome shotgun sequence of Streptomyces xanthophaeus NBRC 12829.</title>
        <authorList>
            <person name="Komaki H."/>
            <person name="Tamura T."/>
        </authorList>
    </citation>
    <scope>NUCLEOTIDE SEQUENCE</scope>
    <source>
        <strain evidence="2">NBRC 12829</strain>
    </source>
</reference>
<protein>
    <submittedName>
        <fullName evidence="2">Uncharacterized protein</fullName>
    </submittedName>
</protein>
<evidence type="ECO:0000313" key="2">
    <source>
        <dbReference type="EMBL" id="GHI89122.1"/>
    </source>
</evidence>
<feature type="compositionally biased region" description="Basic residues" evidence="1">
    <location>
        <begin position="35"/>
        <end position="47"/>
    </location>
</feature>
<organism evidence="2 3">
    <name type="scientific">Streptomyces xanthophaeus</name>
    <dbReference type="NCBI Taxonomy" id="67385"/>
    <lineage>
        <taxon>Bacteria</taxon>
        <taxon>Bacillati</taxon>
        <taxon>Actinomycetota</taxon>
        <taxon>Actinomycetes</taxon>
        <taxon>Kitasatosporales</taxon>
        <taxon>Streptomycetaceae</taxon>
        <taxon>Streptomyces</taxon>
    </lineage>
</organism>
<sequence length="66" mass="7010">MSKEQKQDVRAAMAKAQEQLQLPNTGHGFAGPLRSKVKGGAHTKAALKRAGTPQGDRIGERSRGLS</sequence>
<accession>A0A919H4T1</accession>
<proteinExistence type="predicted"/>
<name>A0A919H4T1_9ACTN</name>
<dbReference type="RefSeq" id="WP_234321774.1">
    <property type="nucleotide sequence ID" value="NZ_BNEE01000006.1"/>
</dbReference>
<dbReference type="GeneID" id="96804052"/>
<evidence type="ECO:0000256" key="1">
    <source>
        <dbReference type="SAM" id="MobiDB-lite"/>
    </source>
</evidence>
<keyword evidence="3" id="KW-1185">Reference proteome</keyword>
<evidence type="ECO:0000313" key="3">
    <source>
        <dbReference type="Proteomes" id="UP000600026"/>
    </source>
</evidence>
<feature type="region of interest" description="Disordered" evidence="1">
    <location>
        <begin position="1"/>
        <end position="66"/>
    </location>
</feature>
<dbReference type="EMBL" id="BNEE01000006">
    <property type="protein sequence ID" value="GHI89122.1"/>
    <property type="molecule type" value="Genomic_DNA"/>
</dbReference>
<dbReference type="AlphaFoldDB" id="A0A919H4T1"/>